<dbReference type="Pfam" id="PF05901">
    <property type="entry name" value="Excalibur"/>
    <property type="match status" value="1"/>
</dbReference>
<dbReference type="EMBL" id="JAWLKA010000019">
    <property type="protein sequence ID" value="MDV6284610.1"/>
    <property type="molecule type" value="Genomic_DNA"/>
</dbReference>
<evidence type="ECO:0000313" key="4">
    <source>
        <dbReference type="Proteomes" id="UP001185737"/>
    </source>
</evidence>
<reference evidence="3 4" key="1">
    <citation type="submission" date="2023-10" db="EMBL/GenBank/DDBJ databases">
        <title>Development of a sustainable strategy for remediation of hydrocarbon-contaminated territories based on the waste exchange concept.</title>
        <authorList>
            <person name="Krivoruchko A."/>
        </authorList>
    </citation>
    <scope>NUCLEOTIDE SEQUENCE [LARGE SCALE GENOMIC DNA]</scope>
    <source>
        <strain evidence="3 4">IEGM 60</strain>
    </source>
</reference>
<evidence type="ECO:0000259" key="2">
    <source>
        <dbReference type="SMART" id="SM00894"/>
    </source>
</evidence>
<name>A0ABU4CM24_RHOJO</name>
<dbReference type="InterPro" id="IPR008613">
    <property type="entry name" value="Excalibur_Ca-bd_domain"/>
</dbReference>
<feature type="region of interest" description="Disordered" evidence="1">
    <location>
        <begin position="1"/>
        <end position="21"/>
    </location>
</feature>
<protein>
    <submittedName>
        <fullName evidence="3">Excalibur calcium-binding domain-containing protein</fullName>
    </submittedName>
</protein>
<proteinExistence type="predicted"/>
<dbReference type="SMART" id="SM00894">
    <property type="entry name" value="Excalibur"/>
    <property type="match status" value="1"/>
</dbReference>
<evidence type="ECO:0000256" key="1">
    <source>
        <dbReference type="SAM" id="MobiDB-lite"/>
    </source>
</evidence>
<keyword evidence="4" id="KW-1185">Reference proteome</keyword>
<accession>A0ABU4CM24</accession>
<organism evidence="3 4">
    <name type="scientific">Rhodococcus jostii</name>
    <dbReference type="NCBI Taxonomy" id="132919"/>
    <lineage>
        <taxon>Bacteria</taxon>
        <taxon>Bacillati</taxon>
        <taxon>Actinomycetota</taxon>
        <taxon>Actinomycetes</taxon>
        <taxon>Mycobacteriales</taxon>
        <taxon>Nocardiaceae</taxon>
        <taxon>Rhodococcus</taxon>
    </lineage>
</organism>
<feature type="compositionally biased region" description="Polar residues" evidence="1">
    <location>
        <begin position="1"/>
        <end position="10"/>
    </location>
</feature>
<dbReference type="RefSeq" id="WP_164065325.1">
    <property type="nucleotide sequence ID" value="NZ_JAWLKA010000019.1"/>
</dbReference>
<evidence type="ECO:0000313" key="3">
    <source>
        <dbReference type="EMBL" id="MDV6284610.1"/>
    </source>
</evidence>
<sequence>MYATRHTSAVQGDDRCSPTTSTTRFSFASCAGAKAAGAGADLPIEPGYSTKLDRDKDGIACDK</sequence>
<gene>
    <name evidence="3" type="ORF">R3Q59_29385</name>
</gene>
<dbReference type="Proteomes" id="UP001185737">
    <property type="component" value="Unassembled WGS sequence"/>
</dbReference>
<comment type="caution">
    <text evidence="3">The sequence shown here is derived from an EMBL/GenBank/DDBJ whole genome shotgun (WGS) entry which is preliminary data.</text>
</comment>
<feature type="domain" description="Excalibur calcium-binding" evidence="2">
    <location>
        <begin position="26"/>
        <end position="62"/>
    </location>
</feature>